<proteinExistence type="predicted"/>
<sequence>MHEPSAIWPITLRNQNELLALFKPRACSVLFKRARRDYLSSVAMKMASRSRIGALDSARLFQPRYHANLLAFEVISY</sequence>
<evidence type="ECO:0000313" key="1">
    <source>
        <dbReference type="EMBL" id="KAK7308222.1"/>
    </source>
</evidence>
<protein>
    <submittedName>
        <fullName evidence="1">Uncharacterized protein</fullName>
    </submittedName>
</protein>
<dbReference type="Proteomes" id="UP001367508">
    <property type="component" value="Unassembled WGS sequence"/>
</dbReference>
<name>A0AAN9PSB3_CANGL</name>
<comment type="caution">
    <text evidence="1">The sequence shown here is derived from an EMBL/GenBank/DDBJ whole genome shotgun (WGS) entry which is preliminary data.</text>
</comment>
<accession>A0AAN9PSB3</accession>
<dbReference type="EMBL" id="JAYMYQ010000010">
    <property type="protein sequence ID" value="KAK7308222.1"/>
    <property type="molecule type" value="Genomic_DNA"/>
</dbReference>
<dbReference type="EMBL" id="JAYMYQ010000010">
    <property type="protein sequence ID" value="KAK7308223.1"/>
    <property type="molecule type" value="Genomic_DNA"/>
</dbReference>
<keyword evidence="3" id="KW-1185">Reference proteome</keyword>
<gene>
    <name evidence="1" type="ORF">VNO77_41823</name>
    <name evidence="2" type="ORF">VNO77_41824</name>
</gene>
<dbReference type="AlphaFoldDB" id="A0AAN9PSB3"/>
<evidence type="ECO:0000313" key="2">
    <source>
        <dbReference type="EMBL" id="KAK7308223.1"/>
    </source>
</evidence>
<reference evidence="1 3" key="1">
    <citation type="submission" date="2024-01" db="EMBL/GenBank/DDBJ databases">
        <title>The genomes of 5 underutilized Papilionoideae crops provide insights into root nodulation and disease resistanc.</title>
        <authorList>
            <person name="Jiang F."/>
        </authorList>
    </citation>
    <scope>NUCLEOTIDE SEQUENCE [LARGE SCALE GENOMIC DNA]</scope>
    <source>
        <strain evidence="1">LVBAO_FW01</strain>
        <tissue evidence="1">Leaves</tissue>
    </source>
</reference>
<evidence type="ECO:0000313" key="3">
    <source>
        <dbReference type="Proteomes" id="UP001367508"/>
    </source>
</evidence>
<organism evidence="1 3">
    <name type="scientific">Canavalia gladiata</name>
    <name type="common">Sword bean</name>
    <name type="synonym">Dolichos gladiatus</name>
    <dbReference type="NCBI Taxonomy" id="3824"/>
    <lineage>
        <taxon>Eukaryota</taxon>
        <taxon>Viridiplantae</taxon>
        <taxon>Streptophyta</taxon>
        <taxon>Embryophyta</taxon>
        <taxon>Tracheophyta</taxon>
        <taxon>Spermatophyta</taxon>
        <taxon>Magnoliopsida</taxon>
        <taxon>eudicotyledons</taxon>
        <taxon>Gunneridae</taxon>
        <taxon>Pentapetalae</taxon>
        <taxon>rosids</taxon>
        <taxon>fabids</taxon>
        <taxon>Fabales</taxon>
        <taxon>Fabaceae</taxon>
        <taxon>Papilionoideae</taxon>
        <taxon>50 kb inversion clade</taxon>
        <taxon>NPAAA clade</taxon>
        <taxon>indigoferoid/millettioid clade</taxon>
        <taxon>Phaseoleae</taxon>
        <taxon>Canavalia</taxon>
    </lineage>
</organism>